<feature type="signal peptide" evidence="2">
    <location>
        <begin position="1"/>
        <end position="21"/>
    </location>
</feature>
<evidence type="ECO:0000313" key="3">
    <source>
        <dbReference type="EMBL" id="KAG2205152.1"/>
    </source>
</evidence>
<feature type="compositionally biased region" description="Pro residues" evidence="1">
    <location>
        <begin position="74"/>
        <end position="83"/>
    </location>
</feature>
<keyword evidence="4" id="KW-1185">Reference proteome</keyword>
<dbReference type="AlphaFoldDB" id="A0A8H7R7C1"/>
<feature type="chain" id="PRO_5034255110" evidence="2">
    <location>
        <begin position="22"/>
        <end position="182"/>
    </location>
</feature>
<gene>
    <name evidence="3" type="ORF">INT47_002246</name>
</gene>
<organism evidence="3 4">
    <name type="scientific">Mucor saturninus</name>
    <dbReference type="NCBI Taxonomy" id="64648"/>
    <lineage>
        <taxon>Eukaryota</taxon>
        <taxon>Fungi</taxon>
        <taxon>Fungi incertae sedis</taxon>
        <taxon>Mucoromycota</taxon>
        <taxon>Mucoromycotina</taxon>
        <taxon>Mucoromycetes</taxon>
        <taxon>Mucorales</taxon>
        <taxon>Mucorineae</taxon>
        <taxon>Mucoraceae</taxon>
        <taxon>Mucor</taxon>
    </lineage>
</organism>
<sequence length="182" mass="18357">MHLSSFLLALTLTACLQLVFAAPLVTETRYVLAKRQCPPGTAPAPPPPPPPPAAPVYTAAECYQATHDVACYQAPPPPPPAPAPASNGPPKADSLKLPDLTCYPLPAAALPGYPVLPAVPPPVLPAVPAAPIPAAPVIPSPTLPTMPTLPGVPEASLPDLSSVALPVLPELPGLPALPGLGR</sequence>
<evidence type="ECO:0000313" key="4">
    <source>
        <dbReference type="Proteomes" id="UP000603453"/>
    </source>
</evidence>
<evidence type="ECO:0000256" key="2">
    <source>
        <dbReference type="SAM" id="SignalP"/>
    </source>
</evidence>
<proteinExistence type="predicted"/>
<reference evidence="3" key="1">
    <citation type="submission" date="2020-12" db="EMBL/GenBank/DDBJ databases">
        <title>Metabolic potential, ecology and presence of endohyphal bacteria is reflected in genomic diversity of Mucoromycotina.</title>
        <authorList>
            <person name="Muszewska A."/>
            <person name="Okrasinska A."/>
            <person name="Steczkiewicz K."/>
            <person name="Drgas O."/>
            <person name="Orlowska M."/>
            <person name="Perlinska-Lenart U."/>
            <person name="Aleksandrzak-Piekarczyk T."/>
            <person name="Szatraj K."/>
            <person name="Zielenkiewicz U."/>
            <person name="Pilsyk S."/>
            <person name="Malc E."/>
            <person name="Mieczkowski P."/>
            <person name="Kruszewska J.S."/>
            <person name="Biernat P."/>
            <person name="Pawlowska J."/>
        </authorList>
    </citation>
    <scope>NUCLEOTIDE SEQUENCE</scope>
    <source>
        <strain evidence="3">WA0000017839</strain>
    </source>
</reference>
<feature type="region of interest" description="Disordered" evidence="1">
    <location>
        <begin position="73"/>
        <end position="94"/>
    </location>
</feature>
<name>A0A8H7R7C1_9FUNG</name>
<protein>
    <submittedName>
        <fullName evidence="3">Uncharacterized protein</fullName>
    </submittedName>
</protein>
<keyword evidence="2" id="KW-0732">Signal</keyword>
<accession>A0A8H7R7C1</accession>
<evidence type="ECO:0000256" key="1">
    <source>
        <dbReference type="SAM" id="MobiDB-lite"/>
    </source>
</evidence>
<dbReference type="EMBL" id="JAEPRD010000039">
    <property type="protein sequence ID" value="KAG2205152.1"/>
    <property type="molecule type" value="Genomic_DNA"/>
</dbReference>
<comment type="caution">
    <text evidence="3">The sequence shown here is derived from an EMBL/GenBank/DDBJ whole genome shotgun (WGS) entry which is preliminary data.</text>
</comment>
<dbReference type="Proteomes" id="UP000603453">
    <property type="component" value="Unassembled WGS sequence"/>
</dbReference>